<dbReference type="RefSeq" id="WP_246391129.1">
    <property type="nucleotide sequence ID" value="NZ_JACIBX010000003.1"/>
</dbReference>
<dbReference type="Pfam" id="PF02113">
    <property type="entry name" value="Peptidase_S13"/>
    <property type="match status" value="1"/>
</dbReference>
<comment type="caution">
    <text evidence="4">The sequence shown here is derived from an EMBL/GenBank/DDBJ whole genome shotgun (WGS) entry which is preliminary data.</text>
</comment>
<dbReference type="NCBIfam" id="TIGR00666">
    <property type="entry name" value="PBP4"/>
    <property type="match status" value="1"/>
</dbReference>
<evidence type="ECO:0000256" key="1">
    <source>
        <dbReference type="ARBA" id="ARBA00006096"/>
    </source>
</evidence>
<evidence type="ECO:0000256" key="2">
    <source>
        <dbReference type="ARBA" id="ARBA00022801"/>
    </source>
</evidence>
<evidence type="ECO:0000256" key="3">
    <source>
        <dbReference type="SAM" id="SignalP"/>
    </source>
</evidence>
<dbReference type="Gene3D" id="3.50.80.20">
    <property type="entry name" value="D-Ala-D-Ala carboxypeptidase C, peptidase S13"/>
    <property type="match status" value="1"/>
</dbReference>
<dbReference type="GO" id="GO:0009002">
    <property type="term" value="F:serine-type D-Ala-D-Ala carboxypeptidase activity"/>
    <property type="evidence" value="ECO:0007669"/>
    <property type="project" value="UniProtKB-EC"/>
</dbReference>
<keyword evidence="4" id="KW-0645">Protease</keyword>
<protein>
    <submittedName>
        <fullName evidence="4">D-alanyl-D-alanine carboxypeptidase/D-alanyl-D-alanine-endopeptidase (Penicillin-binding protein 4)</fullName>
        <ecNumber evidence="4">3.4.16.4</ecNumber>
        <ecNumber evidence="4">3.4.21.-</ecNumber>
    </submittedName>
</protein>
<dbReference type="EC" id="3.4.21.-" evidence="4"/>
<sequence length="521" mass="55354">MPNARGALYLSDMKARLTRRGLLIGGLSMTASAAMAQPLTSLRPQARPDGAVALDAAPSGLRPRLRDSTAQFVEEARLGGRTGFVALDARSGEILDQHDAYTRLPPASVAKAVTALYALEALGGDYRFETTLVATGPIENGIIQGDLVLAGTGDPTLDTDALAEMALELKALGVRGVAGGFAVWGGALPQQSQIDPVQLPHLGYNPAVSGLNLNYNRIYFSWARSSGGYELTLDARGTDTRPVVDIATMEAVDRGTPVYTYAQQNGVDVWTVGRRYLGDSGARWLPVRRPALYAGQVFAALAEEQGIELGTVSEASSAPNGTVLVRHQSADLTKLIRDMLLYSTNLIAEQIGLAASVARGTGVTDLPGSGRAMSDWVEARFGAAPDLVDHSGLGGASRISAMQMAKILATPQARRDLKPLLKSIRLYGPRGEALARPPGVVVAKTGTLNFVSALAGYERTMGGRDIAFAIFSGDVARRIDAQDEEEERPEGARAYNGRAKWLQQRLLQRWGIAYAAEGAVN</sequence>
<dbReference type="Proteomes" id="UP000576152">
    <property type="component" value="Unassembled WGS sequence"/>
</dbReference>
<evidence type="ECO:0000313" key="4">
    <source>
        <dbReference type="EMBL" id="MBB3711704.1"/>
    </source>
</evidence>
<keyword evidence="2 4" id="KW-0378">Hydrolase</keyword>
<accession>A0ABR6HMZ3</accession>
<gene>
    <name evidence="4" type="ORF">FHS00_001275</name>
</gene>
<dbReference type="InterPro" id="IPR000667">
    <property type="entry name" value="Peptidase_S13"/>
</dbReference>
<dbReference type="PRINTS" id="PR00922">
    <property type="entry name" value="DADACBPTASE3"/>
</dbReference>
<dbReference type="InterPro" id="IPR012338">
    <property type="entry name" value="Beta-lactam/transpept-like"/>
</dbReference>
<feature type="signal peptide" evidence="3">
    <location>
        <begin position="1"/>
        <end position="36"/>
    </location>
</feature>
<comment type="similarity">
    <text evidence="1">Belongs to the peptidase S13 family.</text>
</comment>
<evidence type="ECO:0000313" key="5">
    <source>
        <dbReference type="Proteomes" id="UP000576152"/>
    </source>
</evidence>
<feature type="chain" id="PRO_5045558908" evidence="3">
    <location>
        <begin position="37"/>
        <end position="521"/>
    </location>
</feature>
<dbReference type="EC" id="3.4.16.4" evidence="4"/>
<reference evidence="4 5" key="1">
    <citation type="submission" date="2020-08" db="EMBL/GenBank/DDBJ databases">
        <title>Genomic Encyclopedia of Type Strains, Phase III (KMG-III): the genomes of soil and plant-associated and newly described type strains.</title>
        <authorList>
            <person name="Whitman W."/>
        </authorList>
    </citation>
    <scope>NUCLEOTIDE SEQUENCE [LARGE SCALE GENOMIC DNA]</scope>
    <source>
        <strain evidence="4 5">CECT 8572</strain>
    </source>
</reference>
<keyword evidence="4" id="KW-0121">Carboxypeptidase</keyword>
<dbReference type="PANTHER" id="PTHR30023">
    <property type="entry name" value="D-ALANYL-D-ALANINE CARBOXYPEPTIDASE"/>
    <property type="match status" value="1"/>
</dbReference>
<keyword evidence="5" id="KW-1185">Reference proteome</keyword>
<dbReference type="PANTHER" id="PTHR30023:SF0">
    <property type="entry name" value="PENICILLIN-SENSITIVE CARBOXYPEPTIDASE A"/>
    <property type="match status" value="1"/>
</dbReference>
<organism evidence="4 5">
    <name type="scientific">Limimaricola variabilis</name>
    <dbReference type="NCBI Taxonomy" id="1492771"/>
    <lineage>
        <taxon>Bacteria</taxon>
        <taxon>Pseudomonadati</taxon>
        <taxon>Pseudomonadota</taxon>
        <taxon>Alphaproteobacteria</taxon>
        <taxon>Rhodobacterales</taxon>
        <taxon>Paracoccaceae</taxon>
        <taxon>Limimaricola</taxon>
    </lineage>
</organism>
<name>A0ABR6HMZ3_9RHOB</name>
<proteinExistence type="inferred from homology"/>
<dbReference type="Gene3D" id="3.40.710.10">
    <property type="entry name" value="DD-peptidase/beta-lactamase superfamily"/>
    <property type="match status" value="2"/>
</dbReference>
<keyword evidence="3" id="KW-0732">Signal</keyword>
<dbReference type="SUPFAM" id="SSF56601">
    <property type="entry name" value="beta-lactamase/transpeptidase-like"/>
    <property type="match status" value="1"/>
</dbReference>
<dbReference type="EMBL" id="JACIBX010000003">
    <property type="protein sequence ID" value="MBB3711704.1"/>
    <property type="molecule type" value="Genomic_DNA"/>
</dbReference>